<feature type="transmembrane region" description="Helical" evidence="1">
    <location>
        <begin position="249"/>
        <end position="269"/>
    </location>
</feature>
<feature type="transmembrane region" description="Helical" evidence="1">
    <location>
        <begin position="223"/>
        <end position="243"/>
    </location>
</feature>
<feature type="transmembrane region" description="Helical" evidence="1">
    <location>
        <begin position="165"/>
        <end position="191"/>
    </location>
</feature>
<evidence type="ECO:0008006" key="4">
    <source>
        <dbReference type="Google" id="ProtNLM"/>
    </source>
</evidence>
<evidence type="ECO:0000256" key="1">
    <source>
        <dbReference type="SAM" id="Phobius"/>
    </source>
</evidence>
<feature type="transmembrane region" description="Helical" evidence="1">
    <location>
        <begin position="20"/>
        <end position="40"/>
    </location>
</feature>
<reference evidence="2 3" key="1">
    <citation type="submission" date="2022-09" db="EMBL/GenBank/DDBJ databases">
        <authorList>
            <person name="Palmer J.M."/>
        </authorList>
    </citation>
    <scope>NUCLEOTIDE SEQUENCE [LARGE SCALE GENOMIC DNA]</scope>
    <source>
        <strain evidence="2 3">DSM 7382</strain>
    </source>
</reference>
<keyword evidence="3" id="KW-1185">Reference proteome</keyword>
<evidence type="ECO:0000313" key="2">
    <source>
        <dbReference type="EMBL" id="KAK7681921.1"/>
    </source>
</evidence>
<protein>
    <recommendedName>
        <fullName evidence="4">Vomeronasal type-1 receptor</fullName>
    </recommendedName>
</protein>
<comment type="caution">
    <text evidence="2">The sequence shown here is derived from an EMBL/GenBank/DDBJ whole genome shotgun (WGS) entry which is preliminary data.</text>
</comment>
<feature type="transmembrane region" description="Helical" evidence="1">
    <location>
        <begin position="88"/>
        <end position="110"/>
    </location>
</feature>
<feature type="transmembrane region" description="Helical" evidence="1">
    <location>
        <begin position="52"/>
        <end position="76"/>
    </location>
</feature>
<proteinExistence type="predicted"/>
<dbReference type="Proteomes" id="UP001385951">
    <property type="component" value="Unassembled WGS sequence"/>
</dbReference>
<feature type="transmembrane region" description="Helical" evidence="1">
    <location>
        <begin position="122"/>
        <end position="145"/>
    </location>
</feature>
<name>A0AAW0FMJ2_9APHY</name>
<organism evidence="2 3">
    <name type="scientific">Cerrena zonata</name>
    <dbReference type="NCBI Taxonomy" id="2478898"/>
    <lineage>
        <taxon>Eukaryota</taxon>
        <taxon>Fungi</taxon>
        <taxon>Dikarya</taxon>
        <taxon>Basidiomycota</taxon>
        <taxon>Agaricomycotina</taxon>
        <taxon>Agaricomycetes</taxon>
        <taxon>Polyporales</taxon>
        <taxon>Cerrenaceae</taxon>
        <taxon>Cerrena</taxon>
    </lineage>
</organism>
<dbReference type="AlphaFoldDB" id="A0AAW0FMJ2"/>
<dbReference type="EMBL" id="JASBNA010000038">
    <property type="protein sequence ID" value="KAK7681921.1"/>
    <property type="molecule type" value="Genomic_DNA"/>
</dbReference>
<keyword evidence="1" id="KW-0812">Transmembrane</keyword>
<gene>
    <name evidence="2" type="ORF">QCA50_014883</name>
</gene>
<sequence>MSSDPSAEILGLFFQRQALSYLAIATASLLAFDILLGLFQDIRILSKHTLKLADLVYILSRLVALGVASTNGIFSISPINSCIQQPALLAMGIFSAILIPCNSWLFLLRIRAIPPQFRSKTTVVICTILWLSTFTSFLALPAFTFSSQPTHEGRCGFKINAFNRWLVFTPYVTLIVFDTTTMIAILAGFAMHSPDSSWIPKIKSVISIKHMGHLSGVFVRSGLIYYLATIGIHLSLLVIVSSFTVPSSIIGELSVLVSIFHNIMTCRVFRLLKLEAFHRSSFSLRVTHPIATGTIVFQHSLDE</sequence>
<keyword evidence="1" id="KW-0472">Membrane</keyword>
<evidence type="ECO:0000313" key="3">
    <source>
        <dbReference type="Proteomes" id="UP001385951"/>
    </source>
</evidence>
<keyword evidence="1" id="KW-1133">Transmembrane helix</keyword>
<accession>A0AAW0FMJ2</accession>